<feature type="region of interest" description="Disordered" evidence="1">
    <location>
        <begin position="19"/>
        <end position="75"/>
    </location>
</feature>
<feature type="region of interest" description="Disordered" evidence="1">
    <location>
        <begin position="383"/>
        <end position="483"/>
    </location>
</feature>
<protein>
    <submittedName>
        <fullName evidence="2">Uncharacterized protein</fullName>
    </submittedName>
</protein>
<dbReference type="Proteomes" id="UP000608890">
    <property type="component" value="Unassembled WGS sequence"/>
</dbReference>
<evidence type="ECO:0000256" key="1">
    <source>
        <dbReference type="SAM" id="MobiDB-lite"/>
    </source>
</evidence>
<name>A0A917TL17_9ACTN</name>
<dbReference type="AlphaFoldDB" id="A0A917TL17"/>
<reference evidence="2" key="1">
    <citation type="journal article" date="2014" name="Int. J. Syst. Evol. Microbiol.">
        <title>Complete genome sequence of Corynebacterium casei LMG S-19264T (=DSM 44701T), isolated from a smear-ripened cheese.</title>
        <authorList>
            <consortium name="US DOE Joint Genome Institute (JGI-PGF)"/>
            <person name="Walter F."/>
            <person name="Albersmeier A."/>
            <person name="Kalinowski J."/>
            <person name="Ruckert C."/>
        </authorList>
    </citation>
    <scope>NUCLEOTIDE SEQUENCE</scope>
    <source>
        <strain evidence="2">CGMCC 4.7312</strain>
    </source>
</reference>
<feature type="compositionally biased region" description="Acidic residues" evidence="1">
    <location>
        <begin position="57"/>
        <end position="69"/>
    </location>
</feature>
<sequence>MTAVRVRGFSDEAFRRAVAESAPAALDEPATEAEGAAESTSPVMPEVDAPPAAEPDSVGDADDDEEPVTEADTIAARGLRYWTTGQGGTVKIRWNTPGDHGRCVRALTGKVRDPAAYCAKLHKIATGVWPGDKRNVGAGETDAGQPAQTSVQEATVGGATVTSTGRMLVRLIRAGVSLNGNAYPAHVLRAAAENRAWARGCLTFVDHATDEEDAARPSGSIKNLAGALTEDARWDEETQSLVAEVQLFHPWRETLTSMAEHIGMSIRAWVVGDRGEYEGRECFVVERIESGRSVDFVTKPAAGGGIISVLESVGNQVPTEEAENVGAWLESRLHLALTELADNMYGNGRLTREERIALSAAVGDALQAWVARVEQDAPQLFQRTRWDDPPEPSTAQAQETAPDTGPADSPPPSTAPEAETPPDGNTTTDDVSDGTPPTAPNPPDEGGPDMSGTTTGSAPVEAGTAPVADTATTPPAPAAESAQPRVDVQALVSAALTEALAPVTQQLATVQQALTAQQAENAALRNRSAASEAVAAALRAPEYADVAAQIGPRVQSRILDSIPTTAEGAVDTTVLGERIGQVAADEAAYVRQARAEALEAAGVGQPYGLGQRADEATQQDEGFSAELDDFFTNTLGLTSEAAKIAAKGRA</sequence>
<organism evidence="2 3">
    <name type="scientific">Micromonospora sonchi</name>
    <dbReference type="NCBI Taxonomy" id="1763543"/>
    <lineage>
        <taxon>Bacteria</taxon>
        <taxon>Bacillati</taxon>
        <taxon>Actinomycetota</taxon>
        <taxon>Actinomycetes</taxon>
        <taxon>Micromonosporales</taxon>
        <taxon>Micromonosporaceae</taxon>
        <taxon>Micromonospora</taxon>
    </lineage>
</organism>
<accession>A0A917TL17</accession>
<feature type="compositionally biased region" description="Low complexity" evidence="1">
    <location>
        <begin position="462"/>
        <end position="473"/>
    </location>
</feature>
<proteinExistence type="predicted"/>
<comment type="caution">
    <text evidence="2">The sequence shown here is derived from an EMBL/GenBank/DDBJ whole genome shotgun (WGS) entry which is preliminary data.</text>
</comment>
<dbReference type="RefSeq" id="WP_229705687.1">
    <property type="nucleotide sequence ID" value="NZ_BMNB01000003.1"/>
</dbReference>
<dbReference type="EMBL" id="BMNB01000003">
    <property type="protein sequence ID" value="GGM27088.1"/>
    <property type="molecule type" value="Genomic_DNA"/>
</dbReference>
<feature type="compositionally biased region" description="Low complexity" evidence="1">
    <location>
        <begin position="32"/>
        <end position="56"/>
    </location>
</feature>
<evidence type="ECO:0000313" key="2">
    <source>
        <dbReference type="EMBL" id="GGM27088.1"/>
    </source>
</evidence>
<evidence type="ECO:0000313" key="3">
    <source>
        <dbReference type="Proteomes" id="UP000608890"/>
    </source>
</evidence>
<keyword evidence="3" id="KW-1185">Reference proteome</keyword>
<reference evidence="2" key="2">
    <citation type="submission" date="2020-09" db="EMBL/GenBank/DDBJ databases">
        <authorList>
            <person name="Sun Q."/>
            <person name="Zhou Y."/>
        </authorList>
    </citation>
    <scope>NUCLEOTIDE SEQUENCE</scope>
    <source>
        <strain evidence="2">CGMCC 4.7312</strain>
    </source>
</reference>
<gene>
    <name evidence="2" type="ORF">GCM10011608_09830</name>
</gene>